<dbReference type="AlphaFoldDB" id="A0A2X0P7H4"/>
<evidence type="ECO:0000313" key="2">
    <source>
        <dbReference type="Proteomes" id="UP000249464"/>
    </source>
</evidence>
<sequence>MSTSVVGRSCRRPCVDTILSRARSSPLSYPVAGNAGEDTHCSRRAHPTFSINKINASLFVSSNSYHGLSEDVGMLGLVVGGQASSNGR</sequence>
<dbReference type="Proteomes" id="UP000249464">
    <property type="component" value="Unassembled WGS sequence"/>
</dbReference>
<proteinExistence type="predicted"/>
<protein>
    <submittedName>
        <fullName evidence="1">BQ5605_C008g04994 protein</fullName>
    </submittedName>
</protein>
<reference evidence="1 2" key="1">
    <citation type="submission" date="2016-11" db="EMBL/GenBank/DDBJ databases">
        <authorList>
            <person name="Jaros S."/>
            <person name="Januszkiewicz K."/>
            <person name="Wedrychowicz H."/>
        </authorList>
    </citation>
    <scope>NUCLEOTIDE SEQUENCE [LARGE SCALE GENOMIC DNA]</scope>
</reference>
<accession>A0A2X0P7H4</accession>
<dbReference type="EMBL" id="FQNC01000048">
    <property type="protein sequence ID" value="SGY78934.1"/>
    <property type="molecule type" value="Genomic_DNA"/>
</dbReference>
<gene>
    <name evidence="1" type="primary">BQ5605_C008g04994</name>
    <name evidence="1" type="ORF">BQ5605_C008G04994</name>
</gene>
<keyword evidence="2" id="KW-1185">Reference proteome</keyword>
<organism evidence="1 2">
    <name type="scientific">Microbotryum silenes-dioicae</name>
    <dbReference type="NCBI Taxonomy" id="796604"/>
    <lineage>
        <taxon>Eukaryota</taxon>
        <taxon>Fungi</taxon>
        <taxon>Dikarya</taxon>
        <taxon>Basidiomycota</taxon>
        <taxon>Pucciniomycotina</taxon>
        <taxon>Microbotryomycetes</taxon>
        <taxon>Microbotryales</taxon>
        <taxon>Microbotryaceae</taxon>
        <taxon>Microbotryum</taxon>
    </lineage>
</organism>
<name>A0A2X0P7H4_9BASI</name>
<evidence type="ECO:0000313" key="1">
    <source>
        <dbReference type="EMBL" id="SGY78934.1"/>
    </source>
</evidence>